<name>A0A8J8SU55_HALGN</name>
<reference evidence="1" key="1">
    <citation type="submission" date="2019-06" db="EMBL/GenBank/DDBJ databases">
        <authorList>
            <person name="Zheng W."/>
        </authorList>
    </citation>
    <scope>NUCLEOTIDE SEQUENCE</scope>
    <source>
        <strain evidence="1">QDHG01</strain>
    </source>
</reference>
<dbReference type="AlphaFoldDB" id="A0A8J8SU55"/>
<gene>
    <name evidence="1" type="ORF">FGO68_gene8701</name>
</gene>
<protein>
    <submittedName>
        <fullName evidence="1">Uncharacterized protein</fullName>
    </submittedName>
</protein>
<dbReference type="Proteomes" id="UP000785679">
    <property type="component" value="Unassembled WGS sequence"/>
</dbReference>
<organism evidence="1 2">
    <name type="scientific">Halteria grandinella</name>
    <dbReference type="NCBI Taxonomy" id="5974"/>
    <lineage>
        <taxon>Eukaryota</taxon>
        <taxon>Sar</taxon>
        <taxon>Alveolata</taxon>
        <taxon>Ciliophora</taxon>
        <taxon>Intramacronucleata</taxon>
        <taxon>Spirotrichea</taxon>
        <taxon>Stichotrichia</taxon>
        <taxon>Sporadotrichida</taxon>
        <taxon>Halteriidae</taxon>
        <taxon>Halteria</taxon>
    </lineage>
</organism>
<accession>A0A8J8SU55</accession>
<comment type="caution">
    <text evidence="1">The sequence shown here is derived from an EMBL/GenBank/DDBJ whole genome shotgun (WGS) entry which is preliminary data.</text>
</comment>
<evidence type="ECO:0000313" key="1">
    <source>
        <dbReference type="EMBL" id="TNV70820.1"/>
    </source>
</evidence>
<sequence length="89" mass="10616">MSIAPLVTYNDKQFDPLLGRTDSFQRSHDRQEEYECSSFASCRQCERGLYVRQLAPRETLRQVKLQQRCLPFRWRHLFQPSCTYISVQA</sequence>
<evidence type="ECO:0000313" key="2">
    <source>
        <dbReference type="Proteomes" id="UP000785679"/>
    </source>
</evidence>
<proteinExistence type="predicted"/>
<keyword evidence="2" id="KW-1185">Reference proteome</keyword>
<dbReference type="EMBL" id="RRYP01032383">
    <property type="protein sequence ID" value="TNV70820.1"/>
    <property type="molecule type" value="Genomic_DNA"/>
</dbReference>